<proteinExistence type="inferred from homology"/>
<feature type="binding site" evidence="5">
    <location>
        <position position="264"/>
    </location>
    <ligand>
        <name>glyoxylate</name>
        <dbReference type="ChEBI" id="CHEBI:36655"/>
    </ligand>
</feature>
<feature type="binding site" evidence="5">
    <location>
        <position position="142"/>
    </location>
    <ligand>
        <name>glyoxylate</name>
        <dbReference type="ChEBI" id="CHEBI:36655"/>
    </ligand>
</feature>
<evidence type="ECO:0000256" key="1">
    <source>
        <dbReference type="ARBA" id="ARBA00001917"/>
    </source>
</evidence>
<dbReference type="PROSITE" id="PS51349">
    <property type="entry name" value="FMN_HYDROXY_ACID_DH_2"/>
    <property type="match status" value="1"/>
</dbReference>
<keyword evidence="5" id="KW-0288">FMN</keyword>
<feature type="binding site" evidence="5">
    <location>
        <begin position="295"/>
        <end position="299"/>
    </location>
    <ligand>
        <name>FMN</name>
        <dbReference type="ChEBI" id="CHEBI:58210"/>
    </ligand>
</feature>
<evidence type="ECO:0000256" key="2">
    <source>
        <dbReference type="ARBA" id="ARBA00023002"/>
    </source>
</evidence>
<organism evidence="7">
    <name type="scientific">Acinetobacter sp. A1-4-2</name>
    <dbReference type="NCBI Taxonomy" id="3156489"/>
    <lineage>
        <taxon>Bacteria</taxon>
        <taxon>Pseudomonadati</taxon>
        <taxon>Pseudomonadota</taxon>
        <taxon>Gammaproteobacteria</taxon>
        <taxon>Moraxellales</taxon>
        <taxon>Moraxellaceae</taxon>
        <taxon>Acinetobacter</taxon>
    </lineage>
</organism>
<dbReference type="InterPro" id="IPR013785">
    <property type="entry name" value="Aldolase_TIM"/>
</dbReference>
<accession>A0AAU7SWF2</accession>
<dbReference type="InterPro" id="IPR037396">
    <property type="entry name" value="FMN_HAD"/>
</dbReference>
<evidence type="ECO:0000259" key="6">
    <source>
        <dbReference type="PROSITE" id="PS51349"/>
    </source>
</evidence>
<dbReference type="PIRSF" id="PIRSF000138">
    <property type="entry name" value="Al-hdrx_acd_dh"/>
    <property type="match status" value="1"/>
</dbReference>
<feature type="binding site" evidence="5">
    <location>
        <position position="267"/>
    </location>
    <ligand>
        <name>glyoxylate</name>
        <dbReference type="ChEBI" id="CHEBI:36655"/>
    </ligand>
</feature>
<evidence type="ECO:0000256" key="5">
    <source>
        <dbReference type="PIRSR" id="PIRSR000138-2"/>
    </source>
</evidence>
<feature type="binding site" evidence="5">
    <location>
        <begin position="318"/>
        <end position="319"/>
    </location>
    <ligand>
        <name>FMN</name>
        <dbReference type="ChEBI" id="CHEBI:58210"/>
    </ligand>
</feature>
<evidence type="ECO:0000313" key="7">
    <source>
        <dbReference type="EMBL" id="XBU15202.1"/>
    </source>
</evidence>
<dbReference type="GO" id="GO:0010181">
    <property type="term" value="F:FMN binding"/>
    <property type="evidence" value="ECO:0007669"/>
    <property type="project" value="InterPro"/>
</dbReference>
<dbReference type="Pfam" id="PF01070">
    <property type="entry name" value="FMN_dh"/>
    <property type="match status" value="1"/>
</dbReference>
<protein>
    <submittedName>
        <fullName evidence="7">Alpha-hydroxy acid oxidase</fullName>
        <ecNumber evidence="7">1.-.-.-</ecNumber>
    </submittedName>
</protein>
<keyword evidence="2 7" id="KW-0560">Oxidoreductase</keyword>
<comment type="cofactor">
    <cofactor evidence="1">
        <name>FMN</name>
        <dbReference type="ChEBI" id="CHEBI:58210"/>
    </cofactor>
</comment>
<feature type="binding site" evidence="5">
    <location>
        <position position="177"/>
    </location>
    <ligand>
        <name>glyoxylate</name>
        <dbReference type="ChEBI" id="CHEBI:36655"/>
    </ligand>
</feature>
<feature type="active site" description="Proton acceptor" evidence="4">
    <location>
        <position position="264"/>
    </location>
</feature>
<dbReference type="GO" id="GO:0016491">
    <property type="term" value="F:oxidoreductase activity"/>
    <property type="evidence" value="ECO:0007669"/>
    <property type="project" value="UniProtKB-KW"/>
</dbReference>
<feature type="binding site" evidence="5">
    <location>
        <position position="38"/>
    </location>
    <ligand>
        <name>glyoxylate</name>
        <dbReference type="ChEBI" id="CHEBI:36655"/>
    </ligand>
</feature>
<dbReference type="PANTHER" id="PTHR10578:SF143">
    <property type="entry name" value="FMN-DEPENDENT ALPHA-HYDROXY ACID DEHYDROGENASE PB1A11.03"/>
    <property type="match status" value="1"/>
</dbReference>
<reference evidence="7" key="1">
    <citation type="submission" date="2024-06" db="EMBL/GenBank/DDBJ databases">
        <authorList>
            <person name="Song Z."/>
        </authorList>
    </citation>
    <scope>NUCLEOTIDE SEQUENCE</scope>
    <source>
        <strain evidence="7">A1-4-2</strain>
    </source>
</reference>
<dbReference type="EMBL" id="CP157981">
    <property type="protein sequence ID" value="XBU15202.1"/>
    <property type="molecule type" value="Genomic_DNA"/>
</dbReference>
<dbReference type="AlphaFoldDB" id="A0AAU7SWF2"/>
<dbReference type="PANTHER" id="PTHR10578">
    <property type="entry name" value="S -2-HYDROXY-ACID OXIDASE-RELATED"/>
    <property type="match status" value="1"/>
</dbReference>
<dbReference type="InterPro" id="IPR000262">
    <property type="entry name" value="FMN-dep_DH"/>
</dbReference>
<name>A0AAU7SWF2_9GAMM</name>
<evidence type="ECO:0000256" key="4">
    <source>
        <dbReference type="PIRSR" id="PIRSR000138-1"/>
    </source>
</evidence>
<feature type="binding site" evidence="5">
    <location>
        <begin position="91"/>
        <end position="93"/>
    </location>
    <ligand>
        <name>FMN</name>
        <dbReference type="ChEBI" id="CHEBI:58210"/>
    </ligand>
</feature>
<dbReference type="Gene3D" id="3.20.20.70">
    <property type="entry name" value="Aldolase class I"/>
    <property type="match status" value="1"/>
</dbReference>
<feature type="binding site" evidence="5">
    <location>
        <position position="262"/>
    </location>
    <ligand>
        <name>FMN</name>
        <dbReference type="ChEBI" id="CHEBI:58210"/>
    </ligand>
</feature>
<keyword evidence="5" id="KW-0285">Flavoprotein</keyword>
<comment type="similarity">
    <text evidence="3">Belongs to the FMN-dependent alpha-hydroxy acid dehydrogenase family.</text>
</comment>
<dbReference type="GO" id="GO:0005737">
    <property type="term" value="C:cytoplasm"/>
    <property type="evidence" value="ECO:0007669"/>
    <property type="project" value="UniProtKB-ARBA"/>
</dbReference>
<sequence>MKTVTPLAPLSQIPAYLQTLADYEIQAQKHLSDMVWQYLQGGSMDEVSVRDNLDQFQQIHLLPRMLKDLTQGHTRCKILGQEYPHPIFLAPIGHQQQFHPEAEAATALAAEVLGSNMVLSTFSNTDMRQLKQDNPYKWFQLYWQGDREQSLALVKLAEQHNFKALVITMDSPHSGIRDRERRVFFHLPEGMQHPHTPAHIPLPELHEGDHPVFNGLMKIAPIWEDIAWMVQQTSLPVILKGIVNPHDARLAIQHGVQGLIVSNHGGRVLDTCIPPLTALQLIKKVLPADFPLLYDGGIRRGSDVFKAIALGAAAVFIGRPYIYGLATAGALGVAHVIKILKEEFEITMALMGTATLNDITDEYIFHKKQNY</sequence>
<dbReference type="SUPFAM" id="SSF51395">
    <property type="entry name" value="FMN-linked oxidoreductases"/>
    <property type="match status" value="1"/>
</dbReference>
<feature type="binding site" evidence="5">
    <location>
        <position position="120"/>
    </location>
    <ligand>
        <name>FMN</name>
        <dbReference type="ChEBI" id="CHEBI:58210"/>
    </ligand>
</feature>
<feature type="binding site" evidence="5">
    <location>
        <position position="240"/>
    </location>
    <ligand>
        <name>FMN</name>
        <dbReference type="ChEBI" id="CHEBI:58210"/>
    </ligand>
</feature>
<dbReference type="EC" id="1.-.-.-" evidence="7"/>
<dbReference type="CDD" id="cd02809">
    <property type="entry name" value="alpha_hydroxyacid_oxid_FMN"/>
    <property type="match status" value="1"/>
</dbReference>
<evidence type="ECO:0000256" key="3">
    <source>
        <dbReference type="ARBA" id="ARBA00024042"/>
    </source>
</evidence>
<dbReference type="RefSeq" id="WP_349927616.1">
    <property type="nucleotide sequence ID" value="NZ_CP157981.1"/>
</dbReference>
<gene>
    <name evidence="7" type="ORF">ABJ384_12225</name>
</gene>
<dbReference type="FunFam" id="3.20.20.70:FF:000056">
    <property type="entry name" value="hydroxyacid oxidase 2"/>
    <property type="match status" value="1"/>
</dbReference>
<feature type="binding site" evidence="5">
    <location>
        <position position="140"/>
    </location>
    <ligand>
        <name>FMN</name>
        <dbReference type="ChEBI" id="CHEBI:58210"/>
    </ligand>
</feature>
<feature type="domain" description="FMN hydroxy acid dehydrogenase" evidence="6">
    <location>
        <begin position="12"/>
        <end position="369"/>
    </location>
</feature>
<feature type="binding site" evidence="5">
    <location>
        <position position="168"/>
    </location>
    <ligand>
        <name>FMN</name>
        <dbReference type="ChEBI" id="CHEBI:58210"/>
    </ligand>
</feature>
<dbReference type="InterPro" id="IPR012133">
    <property type="entry name" value="Alpha-hydoxy_acid_DH_FMN"/>
</dbReference>